<dbReference type="Proteomes" id="UP000823388">
    <property type="component" value="Chromosome 6N"/>
</dbReference>
<accession>A0A8T0QTY6</accession>
<keyword evidence="1" id="KW-0812">Transmembrane</keyword>
<keyword evidence="3" id="KW-1185">Reference proteome</keyword>
<name>A0A8T0QTY6_PANVG</name>
<evidence type="ECO:0000313" key="3">
    <source>
        <dbReference type="Proteomes" id="UP000823388"/>
    </source>
</evidence>
<dbReference type="AlphaFoldDB" id="A0A8T0QTY6"/>
<reference evidence="2" key="1">
    <citation type="submission" date="2020-05" db="EMBL/GenBank/DDBJ databases">
        <title>WGS assembly of Panicum virgatum.</title>
        <authorList>
            <person name="Lovell J.T."/>
            <person name="Jenkins J."/>
            <person name="Shu S."/>
            <person name="Juenger T.E."/>
            <person name="Schmutz J."/>
        </authorList>
    </citation>
    <scope>NUCLEOTIDE SEQUENCE</scope>
    <source>
        <strain evidence="2">AP13</strain>
    </source>
</reference>
<evidence type="ECO:0000256" key="1">
    <source>
        <dbReference type="SAM" id="Phobius"/>
    </source>
</evidence>
<evidence type="ECO:0000313" key="2">
    <source>
        <dbReference type="EMBL" id="KAG2576480.1"/>
    </source>
</evidence>
<feature type="transmembrane region" description="Helical" evidence="1">
    <location>
        <begin position="254"/>
        <end position="272"/>
    </location>
</feature>
<comment type="caution">
    <text evidence="2">The sequence shown here is derived from an EMBL/GenBank/DDBJ whole genome shotgun (WGS) entry which is preliminary data.</text>
</comment>
<protein>
    <submittedName>
        <fullName evidence="2">Uncharacterized protein</fullName>
    </submittedName>
</protein>
<dbReference type="EMBL" id="CM029048">
    <property type="protein sequence ID" value="KAG2576480.1"/>
    <property type="molecule type" value="Genomic_DNA"/>
</dbReference>
<sequence length="274" mass="29055">MAAPAINEADEQMIMALRELVEDDEDDGDQGLEGDLRDLRSMAAALEGAESLTSQSWNWVEGVERIARRAAGTLARMAADIQRGLSLVARRPGEEAFAAALRRQAASTGAGLADAEWLATATRRLRERELRRLAVAEHVAHPDTASFLGHIARETDASLARGEAPAPEELALAAQVEAAAVRMEQWLAALAARLRRGAAEFAEEEEEAALVAALERQAAKADAARAAVEAFTASVRRFRDAGGSALPPASGAAGPGHAAIAVIYIVVNFVILHR</sequence>
<keyword evidence="1" id="KW-1133">Transmembrane helix</keyword>
<organism evidence="2 3">
    <name type="scientific">Panicum virgatum</name>
    <name type="common">Blackwell switchgrass</name>
    <dbReference type="NCBI Taxonomy" id="38727"/>
    <lineage>
        <taxon>Eukaryota</taxon>
        <taxon>Viridiplantae</taxon>
        <taxon>Streptophyta</taxon>
        <taxon>Embryophyta</taxon>
        <taxon>Tracheophyta</taxon>
        <taxon>Spermatophyta</taxon>
        <taxon>Magnoliopsida</taxon>
        <taxon>Liliopsida</taxon>
        <taxon>Poales</taxon>
        <taxon>Poaceae</taxon>
        <taxon>PACMAD clade</taxon>
        <taxon>Panicoideae</taxon>
        <taxon>Panicodae</taxon>
        <taxon>Paniceae</taxon>
        <taxon>Panicinae</taxon>
        <taxon>Panicum</taxon>
        <taxon>Panicum sect. Hiantes</taxon>
    </lineage>
</organism>
<keyword evidence="1" id="KW-0472">Membrane</keyword>
<proteinExistence type="predicted"/>
<gene>
    <name evidence="2" type="ORF">PVAP13_6NG026300</name>
</gene>